<evidence type="ECO:0000256" key="1">
    <source>
        <dbReference type="ARBA" id="ARBA00010990"/>
    </source>
</evidence>
<dbReference type="PANTHER" id="PTHR12215:SF10">
    <property type="entry name" value="L-AMINOADIPATE-SEMIALDEHYDE DEHYDROGENASE-PHOSPHOPANTETHEINYL TRANSFERASE"/>
    <property type="match status" value="1"/>
</dbReference>
<comment type="similarity">
    <text evidence="1">Belongs to the P-Pant transferase superfamily. Gsp/Sfp/HetI/AcpT family.</text>
</comment>
<gene>
    <name evidence="5" type="ORF">DN069_13935</name>
</gene>
<dbReference type="InterPro" id="IPR037143">
    <property type="entry name" value="4-PPantetheinyl_Trfase_dom_sf"/>
</dbReference>
<keyword evidence="2 5" id="KW-0808">Transferase</keyword>
<sequence>MTPNRSTHTTALPASAAGTSRLPGSTASCHVWALAPLSRPSSWFGLLDSTEVARCSSFRQEADLARFVTGRVLAKTALAFLVGSGPEAVRLLARCPDCGGPHGKPRVLGAAEGWELSISHSDERVVVAVSEGVPLGVDIERFEPWQGSGLPPEYDLVLTAAERAALDRIPQERRARAALSYWTRKEAVLKATGEGLNTPMTDFSLSGPDQPPVLLGWHPADGGRPVPAIADIALDADYHAAVAALGVSTVLPTVHESVELLPLLPAGVSAGGPAPDRLRSRVVRVLSTEVPRTPDSSGARSQVTALV</sequence>
<feature type="compositionally biased region" description="Polar residues" evidence="3">
    <location>
        <begin position="1"/>
        <end position="12"/>
    </location>
</feature>
<evidence type="ECO:0000259" key="4">
    <source>
        <dbReference type="Pfam" id="PF01648"/>
    </source>
</evidence>
<dbReference type="Proteomes" id="UP000248889">
    <property type="component" value="Unassembled WGS sequence"/>
</dbReference>
<dbReference type="SUPFAM" id="SSF56214">
    <property type="entry name" value="4'-phosphopantetheinyl transferase"/>
    <property type="match status" value="2"/>
</dbReference>
<dbReference type="OrthoDB" id="190168at2"/>
<dbReference type="EMBL" id="QKYN01000053">
    <property type="protein sequence ID" value="RAG85054.1"/>
    <property type="molecule type" value="Genomic_DNA"/>
</dbReference>
<dbReference type="GO" id="GO:0008897">
    <property type="term" value="F:holo-[acyl-carrier-protein] synthase activity"/>
    <property type="evidence" value="ECO:0007669"/>
    <property type="project" value="InterPro"/>
</dbReference>
<dbReference type="InterPro" id="IPR050559">
    <property type="entry name" value="P-Pant_transferase_sf"/>
</dbReference>
<dbReference type="RefSeq" id="WP_111501275.1">
    <property type="nucleotide sequence ID" value="NZ_QKYN01000053.1"/>
</dbReference>
<dbReference type="Gene3D" id="3.90.470.20">
    <property type="entry name" value="4'-phosphopantetheinyl transferase domain"/>
    <property type="match status" value="2"/>
</dbReference>
<evidence type="ECO:0000313" key="5">
    <source>
        <dbReference type="EMBL" id="RAG85054.1"/>
    </source>
</evidence>
<evidence type="ECO:0000256" key="3">
    <source>
        <dbReference type="SAM" id="MobiDB-lite"/>
    </source>
</evidence>
<proteinExistence type="inferred from homology"/>
<dbReference type="PANTHER" id="PTHR12215">
    <property type="entry name" value="PHOSPHOPANTETHEINE TRANSFERASE"/>
    <property type="match status" value="1"/>
</dbReference>
<accession>A0A2X0IIW4</accession>
<evidence type="ECO:0000313" key="6">
    <source>
        <dbReference type="Proteomes" id="UP000248889"/>
    </source>
</evidence>
<dbReference type="GO" id="GO:0019878">
    <property type="term" value="P:lysine biosynthetic process via aminoadipic acid"/>
    <property type="evidence" value="ECO:0007669"/>
    <property type="project" value="TreeGrafter"/>
</dbReference>
<evidence type="ECO:0000256" key="2">
    <source>
        <dbReference type="ARBA" id="ARBA00022679"/>
    </source>
</evidence>
<keyword evidence="6" id="KW-1185">Reference proteome</keyword>
<reference evidence="5 6" key="1">
    <citation type="submission" date="2018-06" db="EMBL/GenBank/DDBJ databases">
        <title>Streptacidiphilus pinicola sp. nov., isolated from pine grove soil.</title>
        <authorList>
            <person name="Roh S.G."/>
            <person name="Park S."/>
            <person name="Kim M.-K."/>
            <person name="Yun B.-R."/>
            <person name="Park J."/>
            <person name="Kim M.J."/>
            <person name="Kim Y.S."/>
            <person name="Kim S.B."/>
        </authorList>
    </citation>
    <scope>NUCLEOTIDE SEQUENCE [LARGE SCALE GENOMIC DNA]</scope>
    <source>
        <strain evidence="5 6">MMS16-CNU450</strain>
    </source>
</reference>
<name>A0A2X0IIW4_9ACTN</name>
<dbReference type="InterPro" id="IPR008278">
    <property type="entry name" value="4-PPantetheinyl_Trfase_dom"/>
</dbReference>
<comment type="caution">
    <text evidence="5">The sequence shown here is derived from an EMBL/GenBank/DDBJ whole genome shotgun (WGS) entry which is preliminary data.</text>
</comment>
<feature type="region of interest" description="Disordered" evidence="3">
    <location>
        <begin position="1"/>
        <end position="23"/>
    </location>
</feature>
<protein>
    <submittedName>
        <fullName evidence="5">4-phosphopantetheinyl transferase</fullName>
    </submittedName>
</protein>
<dbReference type="AlphaFoldDB" id="A0A2X0IIW4"/>
<dbReference type="Pfam" id="PF01648">
    <property type="entry name" value="ACPS"/>
    <property type="match status" value="1"/>
</dbReference>
<feature type="domain" description="4'-phosphopantetheinyl transferase" evidence="4">
    <location>
        <begin position="134"/>
        <end position="242"/>
    </location>
</feature>
<organism evidence="5 6">
    <name type="scientific">Streptacidiphilus pinicola</name>
    <dbReference type="NCBI Taxonomy" id="2219663"/>
    <lineage>
        <taxon>Bacteria</taxon>
        <taxon>Bacillati</taxon>
        <taxon>Actinomycetota</taxon>
        <taxon>Actinomycetes</taxon>
        <taxon>Kitasatosporales</taxon>
        <taxon>Streptomycetaceae</taxon>
        <taxon>Streptacidiphilus</taxon>
    </lineage>
</organism>
<dbReference type="GO" id="GO:0005829">
    <property type="term" value="C:cytosol"/>
    <property type="evidence" value="ECO:0007669"/>
    <property type="project" value="TreeGrafter"/>
</dbReference>
<dbReference type="GO" id="GO:0000287">
    <property type="term" value="F:magnesium ion binding"/>
    <property type="evidence" value="ECO:0007669"/>
    <property type="project" value="InterPro"/>
</dbReference>